<proteinExistence type="predicted"/>
<dbReference type="AlphaFoldDB" id="A0A395HFE0"/>
<gene>
    <name evidence="1" type="ORF">BO80DRAFT_78898</name>
</gene>
<dbReference type="EMBL" id="KZ824420">
    <property type="protein sequence ID" value="RAL05708.1"/>
    <property type="molecule type" value="Genomic_DNA"/>
</dbReference>
<organism evidence="1 2">
    <name type="scientific">Aspergillus ibericus CBS 121593</name>
    <dbReference type="NCBI Taxonomy" id="1448316"/>
    <lineage>
        <taxon>Eukaryota</taxon>
        <taxon>Fungi</taxon>
        <taxon>Dikarya</taxon>
        <taxon>Ascomycota</taxon>
        <taxon>Pezizomycotina</taxon>
        <taxon>Eurotiomycetes</taxon>
        <taxon>Eurotiomycetidae</taxon>
        <taxon>Eurotiales</taxon>
        <taxon>Aspergillaceae</taxon>
        <taxon>Aspergillus</taxon>
        <taxon>Aspergillus subgen. Circumdati</taxon>
    </lineage>
</organism>
<dbReference type="Proteomes" id="UP000249402">
    <property type="component" value="Unassembled WGS sequence"/>
</dbReference>
<reference evidence="1 2" key="1">
    <citation type="submission" date="2018-02" db="EMBL/GenBank/DDBJ databases">
        <title>The genomes of Aspergillus section Nigri reveals drivers in fungal speciation.</title>
        <authorList>
            <consortium name="DOE Joint Genome Institute"/>
            <person name="Vesth T.C."/>
            <person name="Nybo J."/>
            <person name="Theobald S."/>
            <person name="Brandl J."/>
            <person name="Frisvad J.C."/>
            <person name="Nielsen K.F."/>
            <person name="Lyhne E.K."/>
            <person name="Kogle M.E."/>
            <person name="Kuo A."/>
            <person name="Riley R."/>
            <person name="Clum A."/>
            <person name="Nolan M."/>
            <person name="Lipzen A."/>
            <person name="Salamov A."/>
            <person name="Henrissat B."/>
            <person name="Wiebenga A."/>
            <person name="De vries R.P."/>
            <person name="Grigoriev I.V."/>
            <person name="Mortensen U.H."/>
            <person name="Andersen M.R."/>
            <person name="Baker S.E."/>
        </authorList>
    </citation>
    <scope>NUCLEOTIDE SEQUENCE [LARGE SCALE GENOMIC DNA]</scope>
    <source>
        <strain evidence="1 2">CBS 121593</strain>
    </source>
</reference>
<dbReference type="RefSeq" id="XP_025580035.1">
    <property type="nucleotide sequence ID" value="XM_025724785.1"/>
</dbReference>
<dbReference type="VEuPathDB" id="FungiDB:BO80DRAFT_78898"/>
<sequence length="188" mass="20745">MGFPSTPYRGFCLACASLHLHMCPHLIQEMTAHDSTVANSCNPISYGCAWLSCSLPQIGLVCRAGVLELGTSHHHWSRPLLVSICMSTTCLMVQDTCNRDWRRASSAAKSCQMLNRTFWYMSRSTTAWQTGQSEDICLLDRFNWPVSAALEILIILRNAVCPRACSSLGPLAPNPPFFGRRTSSCSGL</sequence>
<protein>
    <submittedName>
        <fullName evidence="1">Uncharacterized protein</fullName>
    </submittedName>
</protein>
<name>A0A395HFE0_9EURO</name>
<keyword evidence="2" id="KW-1185">Reference proteome</keyword>
<accession>A0A395HFE0</accession>
<dbReference type="GeneID" id="37229650"/>
<evidence type="ECO:0000313" key="2">
    <source>
        <dbReference type="Proteomes" id="UP000249402"/>
    </source>
</evidence>
<evidence type="ECO:0000313" key="1">
    <source>
        <dbReference type="EMBL" id="RAL05708.1"/>
    </source>
</evidence>